<dbReference type="InterPro" id="IPR050351">
    <property type="entry name" value="BphY/WalK/GraS-like"/>
</dbReference>
<keyword evidence="14" id="KW-1185">Reference proteome</keyword>
<dbReference type="Gene3D" id="1.10.287.130">
    <property type="match status" value="1"/>
</dbReference>
<dbReference type="InterPro" id="IPR016132">
    <property type="entry name" value="Phyto_chromo_attachment"/>
</dbReference>
<sequence length="745" mass="81513">MPDSSRDCDQEPIHTPGSIQPHGHLLAMAAGGTQLTHISAGADAILTCSVEAAFGQALDRVLACATGEVLRDGFRQLPAAGPLQLGLVRMHSGEAFHVIGHRAPDGHGILEFEAADEAVGGGRLTLEELYPGVRDAFARLGRAASVQDLADTAAAEVRRITGFDRVLVYRFEENWDGTVIAEDRGDRLPSYLGLRFPASDIPAQARRLYELNPQRLIADVDYREVPILAQRPGPPLDLTFANLRSVSPVHRDYMRNMGSPASMSISIQRGDGQLWGLVSCHHAVPRRVSFAIRNACDLLAQMFSVRVAAREEMAHVQERARLTGLEGRLLARMTGTDHFEDGLLAAPGDLLALTGATGAAVLAGDRCTLVGATPTEAEVRRLGKWLAQRGQEPVLDTNALSVLQPLARDIAGIASGLLAISVSQIHSSFVLWFRPEVIRTVTWGGDPRKTPQEQSGRLSPRTSFSSWAETVRWRALPWSAAEVEAARNLRNAIIGVVLRSAEERAELSGRLERVNRELAAFSYSVSHDLRAPFRHIVGFAELLRETEAERFTERGRRYVATIVEAAATAGRLVDALLNFSQMGRAALVQVEFDPAVLVAEARRLLTLEQADRAVAWRIGPMPVVQADPAMLRQVFQNLLSNALKYTRNQPEAVIEVGCETAAEEFVFHVRDNGAGFDMAYAHKLFGVFQRLHRAEEFEGIGIGLANVQRIVERHGGRIWADAKPGKGAVFRFTLPRRSVPPQEVV</sequence>
<dbReference type="SUPFAM" id="SSF55781">
    <property type="entry name" value="GAF domain-like"/>
    <property type="match status" value="2"/>
</dbReference>
<dbReference type="InterPro" id="IPR013654">
    <property type="entry name" value="PAS_2"/>
</dbReference>
<feature type="domain" description="Histidine kinase" evidence="12">
    <location>
        <begin position="524"/>
        <end position="738"/>
    </location>
</feature>
<dbReference type="PANTHER" id="PTHR42878:SF15">
    <property type="entry name" value="BACTERIOPHYTOCHROME"/>
    <property type="match status" value="1"/>
</dbReference>
<name>A0ABT8AGK1_9PROT</name>
<feature type="compositionally biased region" description="Basic and acidic residues" evidence="10">
    <location>
        <begin position="1"/>
        <end position="12"/>
    </location>
</feature>
<keyword evidence="13" id="KW-0067">ATP-binding</keyword>
<gene>
    <name evidence="13" type="ORF">QWZ14_30910</name>
</gene>
<dbReference type="CDD" id="cd00082">
    <property type="entry name" value="HisKA"/>
    <property type="match status" value="1"/>
</dbReference>
<keyword evidence="8" id="KW-0157">Chromophore</keyword>
<organism evidence="13 14">
    <name type="scientific">Paeniroseomonas aquatica</name>
    <dbReference type="NCBI Taxonomy" id="373043"/>
    <lineage>
        <taxon>Bacteria</taxon>
        <taxon>Pseudomonadati</taxon>
        <taxon>Pseudomonadota</taxon>
        <taxon>Alphaproteobacteria</taxon>
        <taxon>Acetobacterales</taxon>
        <taxon>Acetobacteraceae</taxon>
        <taxon>Paeniroseomonas</taxon>
    </lineage>
</organism>
<evidence type="ECO:0000256" key="9">
    <source>
        <dbReference type="ARBA" id="ARBA00023170"/>
    </source>
</evidence>
<dbReference type="RefSeq" id="WP_290320930.1">
    <property type="nucleotide sequence ID" value="NZ_JAUFPN010000307.1"/>
</dbReference>
<evidence type="ECO:0000256" key="1">
    <source>
        <dbReference type="ARBA" id="ARBA00000085"/>
    </source>
</evidence>
<dbReference type="InterPro" id="IPR003661">
    <property type="entry name" value="HisK_dim/P_dom"/>
</dbReference>
<proteinExistence type="inferred from homology"/>
<dbReference type="Gene3D" id="3.30.450.270">
    <property type="match status" value="1"/>
</dbReference>
<evidence type="ECO:0000256" key="4">
    <source>
        <dbReference type="ARBA" id="ARBA00022543"/>
    </source>
</evidence>
<evidence type="ECO:0000256" key="6">
    <source>
        <dbReference type="ARBA" id="ARBA00022679"/>
    </source>
</evidence>
<dbReference type="EMBL" id="JAUFPN010000307">
    <property type="protein sequence ID" value="MDN3568810.1"/>
    <property type="molecule type" value="Genomic_DNA"/>
</dbReference>
<dbReference type="PROSITE" id="PS50046">
    <property type="entry name" value="PHYTOCHROME_2"/>
    <property type="match status" value="1"/>
</dbReference>
<evidence type="ECO:0000256" key="3">
    <source>
        <dbReference type="ARBA" id="ARBA00012438"/>
    </source>
</evidence>
<reference evidence="14" key="1">
    <citation type="journal article" date="2019" name="Int. J. Syst. Evol. Microbiol.">
        <title>The Global Catalogue of Microorganisms (GCM) 10K type strain sequencing project: providing services to taxonomists for standard genome sequencing and annotation.</title>
        <authorList>
            <consortium name="The Broad Institute Genomics Platform"/>
            <consortium name="The Broad Institute Genome Sequencing Center for Infectious Disease"/>
            <person name="Wu L."/>
            <person name="Ma J."/>
        </authorList>
    </citation>
    <scope>NUCLEOTIDE SEQUENCE [LARGE SCALE GENOMIC DNA]</scope>
    <source>
        <strain evidence="14">CECT 7131</strain>
    </source>
</reference>
<keyword evidence="5" id="KW-0716">Sensory transduction</keyword>
<dbReference type="SMART" id="SM00387">
    <property type="entry name" value="HATPase_c"/>
    <property type="match status" value="1"/>
</dbReference>
<keyword evidence="7" id="KW-0418">Kinase</keyword>
<dbReference type="GO" id="GO:0005524">
    <property type="term" value="F:ATP binding"/>
    <property type="evidence" value="ECO:0007669"/>
    <property type="project" value="UniProtKB-KW"/>
</dbReference>
<dbReference type="InterPro" id="IPR003594">
    <property type="entry name" value="HATPase_dom"/>
</dbReference>
<accession>A0ABT8AGK1</accession>
<dbReference type="InterPro" id="IPR001294">
    <property type="entry name" value="Phytochrome"/>
</dbReference>
<evidence type="ECO:0000256" key="7">
    <source>
        <dbReference type="ARBA" id="ARBA00022777"/>
    </source>
</evidence>
<dbReference type="InterPro" id="IPR003018">
    <property type="entry name" value="GAF"/>
</dbReference>
<evidence type="ECO:0000256" key="8">
    <source>
        <dbReference type="ARBA" id="ARBA00022991"/>
    </source>
</evidence>
<comment type="catalytic activity">
    <reaction evidence="1">
        <text>ATP + protein L-histidine = ADP + protein N-phospho-L-histidine.</text>
        <dbReference type="EC" id="2.7.13.3"/>
    </reaction>
</comment>
<comment type="similarity">
    <text evidence="2">In the N-terminal section; belongs to the phytochrome family.</text>
</comment>
<dbReference type="InterPro" id="IPR005467">
    <property type="entry name" value="His_kinase_dom"/>
</dbReference>
<dbReference type="SUPFAM" id="SSF55874">
    <property type="entry name" value="ATPase domain of HSP90 chaperone/DNA topoisomerase II/histidine kinase"/>
    <property type="match status" value="1"/>
</dbReference>
<evidence type="ECO:0000259" key="11">
    <source>
        <dbReference type="PROSITE" id="PS50046"/>
    </source>
</evidence>
<keyword evidence="13" id="KW-0547">Nucleotide-binding</keyword>
<dbReference type="Pfam" id="PF08446">
    <property type="entry name" value="PAS_2"/>
    <property type="match status" value="1"/>
</dbReference>
<dbReference type="Gene3D" id="3.30.565.10">
    <property type="entry name" value="Histidine kinase-like ATPase, C-terminal domain"/>
    <property type="match status" value="1"/>
</dbReference>
<feature type="region of interest" description="Disordered" evidence="10">
    <location>
        <begin position="1"/>
        <end position="20"/>
    </location>
</feature>
<dbReference type="SMART" id="SM00065">
    <property type="entry name" value="GAF"/>
    <property type="match status" value="1"/>
</dbReference>
<dbReference type="InterPro" id="IPR036097">
    <property type="entry name" value="HisK_dim/P_sf"/>
</dbReference>
<keyword evidence="6" id="KW-0808">Transferase</keyword>
<protein>
    <recommendedName>
        <fullName evidence="3">histidine kinase</fullName>
        <ecNumber evidence="3">2.7.13.3</ecNumber>
    </recommendedName>
</protein>
<dbReference type="SUPFAM" id="SSF55785">
    <property type="entry name" value="PYP-like sensor domain (PAS domain)"/>
    <property type="match status" value="1"/>
</dbReference>
<dbReference type="InterPro" id="IPR035965">
    <property type="entry name" value="PAS-like_dom_sf"/>
</dbReference>
<dbReference type="Gene3D" id="3.30.450.40">
    <property type="match status" value="1"/>
</dbReference>
<dbReference type="EC" id="2.7.13.3" evidence="3"/>
<feature type="domain" description="Phytochrome chromophore attachment site" evidence="11">
    <location>
        <begin position="145"/>
        <end position="301"/>
    </location>
</feature>
<dbReference type="SMART" id="SM00388">
    <property type="entry name" value="HisKA"/>
    <property type="match status" value="1"/>
</dbReference>
<dbReference type="SUPFAM" id="SSF47384">
    <property type="entry name" value="Homodimeric domain of signal transducing histidine kinase"/>
    <property type="match status" value="1"/>
</dbReference>
<dbReference type="InterPro" id="IPR043150">
    <property type="entry name" value="Phytochrome_PHY_sf"/>
</dbReference>
<dbReference type="Pfam" id="PF00360">
    <property type="entry name" value="PHY"/>
    <property type="match status" value="1"/>
</dbReference>
<evidence type="ECO:0000313" key="14">
    <source>
        <dbReference type="Proteomes" id="UP001529369"/>
    </source>
</evidence>
<dbReference type="PRINTS" id="PR01033">
    <property type="entry name" value="PHYTOCHROME"/>
</dbReference>
<evidence type="ECO:0000259" key="12">
    <source>
        <dbReference type="PROSITE" id="PS50109"/>
    </source>
</evidence>
<evidence type="ECO:0000256" key="10">
    <source>
        <dbReference type="SAM" id="MobiDB-lite"/>
    </source>
</evidence>
<evidence type="ECO:0000256" key="5">
    <source>
        <dbReference type="ARBA" id="ARBA00022606"/>
    </source>
</evidence>
<dbReference type="Pfam" id="PF02518">
    <property type="entry name" value="HATPase_c"/>
    <property type="match status" value="1"/>
</dbReference>
<dbReference type="Pfam" id="PF01590">
    <property type="entry name" value="GAF"/>
    <property type="match status" value="1"/>
</dbReference>
<dbReference type="Gene3D" id="3.30.450.20">
    <property type="entry name" value="PAS domain"/>
    <property type="match status" value="1"/>
</dbReference>
<comment type="caution">
    <text evidence="13">The sequence shown here is derived from an EMBL/GenBank/DDBJ whole genome shotgun (WGS) entry which is preliminary data.</text>
</comment>
<keyword evidence="4" id="KW-0600">Photoreceptor protein</keyword>
<dbReference type="PROSITE" id="PS50109">
    <property type="entry name" value="HIS_KIN"/>
    <property type="match status" value="1"/>
</dbReference>
<dbReference type="InterPro" id="IPR036890">
    <property type="entry name" value="HATPase_C_sf"/>
</dbReference>
<evidence type="ECO:0000313" key="13">
    <source>
        <dbReference type="EMBL" id="MDN3568810.1"/>
    </source>
</evidence>
<dbReference type="InterPro" id="IPR013515">
    <property type="entry name" value="Phytochrome_cen-reg"/>
</dbReference>
<evidence type="ECO:0000256" key="2">
    <source>
        <dbReference type="ARBA" id="ARBA00006402"/>
    </source>
</evidence>
<dbReference type="Pfam" id="PF00512">
    <property type="entry name" value="HisKA"/>
    <property type="match status" value="1"/>
</dbReference>
<dbReference type="Proteomes" id="UP001529369">
    <property type="component" value="Unassembled WGS sequence"/>
</dbReference>
<dbReference type="InterPro" id="IPR029016">
    <property type="entry name" value="GAF-like_dom_sf"/>
</dbReference>
<keyword evidence="9" id="KW-0675">Receptor</keyword>
<dbReference type="PANTHER" id="PTHR42878">
    <property type="entry name" value="TWO-COMPONENT HISTIDINE KINASE"/>
    <property type="match status" value="1"/>
</dbReference>